<keyword evidence="3" id="KW-1185">Reference proteome</keyword>
<keyword evidence="1" id="KW-0472">Membrane</keyword>
<evidence type="ECO:0000313" key="2">
    <source>
        <dbReference type="EMBL" id="USQ78851.1"/>
    </source>
</evidence>
<keyword evidence="1" id="KW-0812">Transmembrane</keyword>
<evidence type="ECO:0008006" key="4">
    <source>
        <dbReference type="Google" id="ProtNLM"/>
    </source>
</evidence>
<reference evidence="2" key="1">
    <citation type="submission" date="2022-06" db="EMBL/GenBank/DDBJ databases">
        <title>Ornithinimicrobium HY1793.</title>
        <authorList>
            <person name="Huang Y."/>
        </authorList>
    </citation>
    <scope>NUCLEOTIDE SEQUENCE</scope>
    <source>
        <strain evidence="2">HY1793</strain>
    </source>
</reference>
<dbReference type="Proteomes" id="UP001056455">
    <property type="component" value="Chromosome"/>
</dbReference>
<accession>A0ABY4YPZ1</accession>
<feature type="transmembrane region" description="Helical" evidence="1">
    <location>
        <begin position="51"/>
        <end position="70"/>
    </location>
</feature>
<sequence>MAMTAPTPTDRQVLLGKVASVLVGAEALAIAGFAVFYLVELVLGEGSDPMIVLMSALTMVVFVVGLGYVSMGLWRRHPRAQAPAIAFNFLLVPLGIAMFQFAPPLLAGTILVTAVATIASAALMGRLA</sequence>
<feature type="transmembrane region" description="Helical" evidence="1">
    <location>
        <begin position="82"/>
        <end position="99"/>
    </location>
</feature>
<feature type="transmembrane region" description="Helical" evidence="1">
    <location>
        <begin position="105"/>
        <end position="125"/>
    </location>
</feature>
<evidence type="ECO:0000256" key="1">
    <source>
        <dbReference type="SAM" id="Phobius"/>
    </source>
</evidence>
<evidence type="ECO:0000313" key="3">
    <source>
        <dbReference type="Proteomes" id="UP001056455"/>
    </source>
</evidence>
<keyword evidence="1" id="KW-1133">Transmembrane helix</keyword>
<dbReference type="EMBL" id="CP099489">
    <property type="protein sequence ID" value="USQ78851.1"/>
    <property type="molecule type" value="Genomic_DNA"/>
</dbReference>
<organism evidence="2 3">
    <name type="scientific">Ornithinimicrobium faecis</name>
    <dbReference type="NCBI Taxonomy" id="2934158"/>
    <lineage>
        <taxon>Bacteria</taxon>
        <taxon>Bacillati</taxon>
        <taxon>Actinomycetota</taxon>
        <taxon>Actinomycetes</taxon>
        <taxon>Micrococcales</taxon>
        <taxon>Ornithinimicrobiaceae</taxon>
        <taxon>Ornithinimicrobium</taxon>
    </lineage>
</organism>
<name>A0ABY4YPZ1_9MICO</name>
<dbReference type="RefSeq" id="WP_252591646.1">
    <property type="nucleotide sequence ID" value="NZ_CP099489.1"/>
</dbReference>
<feature type="transmembrane region" description="Helical" evidence="1">
    <location>
        <begin position="21"/>
        <end position="39"/>
    </location>
</feature>
<gene>
    <name evidence="2" type="ORF">NF556_14620</name>
</gene>
<proteinExistence type="predicted"/>
<protein>
    <recommendedName>
        <fullName evidence="4">Integral membrane protein</fullName>
    </recommendedName>
</protein>